<sequence length="149" mass="17794">MIKRTEMIYSDYSGNYIKRKIAKELSSEPKLSINLIKYFKEFDKYVGDKKKFSGVISEHKVILISKSTFFWPKTIIEIEEGEKTKLKLIYKMYWLYLSVYIFLIITFLMKIFESRNFQILDVIIPVLIFGGIAFFGRWLQKNIKEFIAD</sequence>
<feature type="transmembrane region" description="Helical" evidence="1">
    <location>
        <begin position="118"/>
        <end position="139"/>
    </location>
</feature>
<protein>
    <submittedName>
        <fullName evidence="2">Uncharacterized protein</fullName>
    </submittedName>
</protein>
<evidence type="ECO:0000313" key="3">
    <source>
        <dbReference type="Proteomes" id="UP001596043"/>
    </source>
</evidence>
<evidence type="ECO:0000256" key="1">
    <source>
        <dbReference type="SAM" id="Phobius"/>
    </source>
</evidence>
<name>A0ABV9I2F1_9FLAO</name>
<evidence type="ECO:0000313" key="2">
    <source>
        <dbReference type="EMBL" id="MFC4636581.1"/>
    </source>
</evidence>
<proteinExistence type="predicted"/>
<keyword evidence="1" id="KW-0812">Transmembrane</keyword>
<feature type="transmembrane region" description="Helical" evidence="1">
    <location>
        <begin position="93"/>
        <end position="112"/>
    </location>
</feature>
<dbReference type="RefSeq" id="WP_379982913.1">
    <property type="nucleotide sequence ID" value="NZ_JBHSFV010000023.1"/>
</dbReference>
<dbReference type="Proteomes" id="UP001596043">
    <property type="component" value="Unassembled WGS sequence"/>
</dbReference>
<keyword evidence="1" id="KW-1133">Transmembrane helix</keyword>
<organism evidence="2 3">
    <name type="scientific">Dokdonia ponticola</name>
    <dbReference type="NCBI Taxonomy" id="2041041"/>
    <lineage>
        <taxon>Bacteria</taxon>
        <taxon>Pseudomonadati</taxon>
        <taxon>Bacteroidota</taxon>
        <taxon>Flavobacteriia</taxon>
        <taxon>Flavobacteriales</taxon>
        <taxon>Flavobacteriaceae</taxon>
        <taxon>Dokdonia</taxon>
    </lineage>
</organism>
<keyword evidence="3" id="KW-1185">Reference proteome</keyword>
<gene>
    <name evidence="2" type="ORF">ACFO3O_21935</name>
</gene>
<keyword evidence="1" id="KW-0472">Membrane</keyword>
<dbReference type="EMBL" id="JBHSFV010000023">
    <property type="protein sequence ID" value="MFC4636581.1"/>
    <property type="molecule type" value="Genomic_DNA"/>
</dbReference>
<comment type="caution">
    <text evidence="2">The sequence shown here is derived from an EMBL/GenBank/DDBJ whole genome shotgun (WGS) entry which is preliminary data.</text>
</comment>
<reference evidence="3" key="1">
    <citation type="journal article" date="2019" name="Int. J. Syst. Evol. Microbiol.">
        <title>The Global Catalogue of Microorganisms (GCM) 10K type strain sequencing project: providing services to taxonomists for standard genome sequencing and annotation.</title>
        <authorList>
            <consortium name="The Broad Institute Genomics Platform"/>
            <consortium name="The Broad Institute Genome Sequencing Center for Infectious Disease"/>
            <person name="Wu L."/>
            <person name="Ma J."/>
        </authorList>
    </citation>
    <scope>NUCLEOTIDE SEQUENCE [LARGE SCALE GENOMIC DNA]</scope>
    <source>
        <strain evidence="3">YJ-61-S</strain>
    </source>
</reference>
<accession>A0ABV9I2F1</accession>